<sequence>MEVHQQHYTRRSTSLCTTAAASFFSQAAADDPKLTSSSPPHRLSLQSHYDHHHDNLLYSPPHHQGSSSPWVSHPTPSPSVLYHCVAALHRHHGLVLSVSPSPSSGLVFTGSDSPRVRAWLHPHLCELGHLSSRHGGVRSLLSHGTTLFTSHSDLRVRVWDFSHSHTFRAKKTATLPKPRRSIFSFSNASSFSRHRDQISCMAYNPTEGLLYTASWDRTVKAWRISDGRCVDSFRAHDDRVNAVAVDNDDGCVFTCSSDGSVKVWRRVYGQSSHTLTVTLRM</sequence>
<dbReference type="AlphaFoldDB" id="A0A9N7RN02"/>
<accession>A0A9N7RN02</accession>
<organism evidence="2 3">
    <name type="scientific">Striga hermonthica</name>
    <name type="common">Purple witchweed</name>
    <name type="synonym">Buchnera hermonthica</name>
    <dbReference type="NCBI Taxonomy" id="68872"/>
    <lineage>
        <taxon>Eukaryota</taxon>
        <taxon>Viridiplantae</taxon>
        <taxon>Streptophyta</taxon>
        <taxon>Embryophyta</taxon>
        <taxon>Tracheophyta</taxon>
        <taxon>Spermatophyta</taxon>
        <taxon>Magnoliopsida</taxon>
        <taxon>eudicotyledons</taxon>
        <taxon>Gunneridae</taxon>
        <taxon>Pentapetalae</taxon>
        <taxon>asterids</taxon>
        <taxon>lamiids</taxon>
        <taxon>Lamiales</taxon>
        <taxon>Orobanchaceae</taxon>
        <taxon>Buchnereae</taxon>
        <taxon>Striga</taxon>
    </lineage>
</organism>
<dbReference type="PANTHER" id="PTHR22844:SF213">
    <property type="entry name" value="OS01G0232200 PROTEIN"/>
    <property type="match status" value="1"/>
</dbReference>
<protein>
    <submittedName>
        <fullName evidence="2">Transducin/WD40 repeat-like superfamily protein</fullName>
    </submittedName>
</protein>
<proteinExistence type="predicted"/>
<dbReference type="InterPro" id="IPR001680">
    <property type="entry name" value="WD40_rpt"/>
</dbReference>
<reference evidence="2" key="1">
    <citation type="submission" date="2019-12" db="EMBL/GenBank/DDBJ databases">
        <authorList>
            <person name="Scholes J."/>
        </authorList>
    </citation>
    <scope>NUCLEOTIDE SEQUENCE</scope>
</reference>
<dbReference type="EMBL" id="CACSLK010030875">
    <property type="protein sequence ID" value="CAA0838522.1"/>
    <property type="molecule type" value="Genomic_DNA"/>
</dbReference>
<keyword evidence="1" id="KW-0853">WD repeat</keyword>
<dbReference type="InterPro" id="IPR015943">
    <property type="entry name" value="WD40/YVTN_repeat-like_dom_sf"/>
</dbReference>
<dbReference type="OrthoDB" id="190105at2759"/>
<comment type="caution">
    <text evidence="2">The sequence shown here is derived from an EMBL/GenBank/DDBJ whole genome shotgun (WGS) entry which is preliminary data.</text>
</comment>
<feature type="repeat" description="WD" evidence="1">
    <location>
        <begin position="191"/>
        <end position="232"/>
    </location>
</feature>
<evidence type="ECO:0000256" key="1">
    <source>
        <dbReference type="PROSITE-ProRule" id="PRU00221"/>
    </source>
</evidence>
<dbReference type="Proteomes" id="UP001153555">
    <property type="component" value="Unassembled WGS sequence"/>
</dbReference>
<keyword evidence="3" id="KW-1185">Reference proteome</keyword>
<dbReference type="PANTHER" id="PTHR22844">
    <property type="entry name" value="F-BOX AND WD40 DOMAIN PROTEIN"/>
    <property type="match status" value="1"/>
</dbReference>
<feature type="repeat" description="WD" evidence="1">
    <location>
        <begin position="88"/>
        <end position="119"/>
    </location>
</feature>
<dbReference type="PROSITE" id="PS50082">
    <property type="entry name" value="WD_REPEATS_2"/>
    <property type="match status" value="3"/>
</dbReference>
<dbReference type="Pfam" id="PF00400">
    <property type="entry name" value="WD40"/>
    <property type="match status" value="4"/>
</dbReference>
<dbReference type="PROSITE" id="PS50294">
    <property type="entry name" value="WD_REPEATS_REGION"/>
    <property type="match status" value="2"/>
</dbReference>
<dbReference type="Gene3D" id="2.130.10.10">
    <property type="entry name" value="YVTN repeat-like/Quinoprotein amine dehydrogenase"/>
    <property type="match status" value="2"/>
</dbReference>
<feature type="repeat" description="WD" evidence="1">
    <location>
        <begin position="233"/>
        <end position="264"/>
    </location>
</feature>
<evidence type="ECO:0000313" key="2">
    <source>
        <dbReference type="EMBL" id="CAA0838522.1"/>
    </source>
</evidence>
<name>A0A9N7RN02_STRHE</name>
<dbReference type="SUPFAM" id="SSF50978">
    <property type="entry name" value="WD40 repeat-like"/>
    <property type="match status" value="1"/>
</dbReference>
<dbReference type="InterPro" id="IPR045182">
    <property type="entry name" value="JINGUBANG-like"/>
</dbReference>
<evidence type="ECO:0000313" key="3">
    <source>
        <dbReference type="Proteomes" id="UP001153555"/>
    </source>
</evidence>
<dbReference type="SMART" id="SM00320">
    <property type="entry name" value="WD40"/>
    <property type="match status" value="4"/>
</dbReference>
<dbReference type="InterPro" id="IPR036322">
    <property type="entry name" value="WD40_repeat_dom_sf"/>
</dbReference>
<gene>
    <name evidence="2" type="ORF">SHERM_05130</name>
</gene>